<dbReference type="Gene3D" id="2.70.98.10">
    <property type="match status" value="1"/>
</dbReference>
<dbReference type="FunFam" id="3.30.2080.10:FF:000001">
    <property type="entry name" value="Alpha-1,2-mannosidase subfamily"/>
    <property type="match status" value="1"/>
</dbReference>
<gene>
    <name evidence="6" type="ORF">EZS26_003838</name>
</gene>
<dbReference type="InterPro" id="IPR005887">
    <property type="entry name" value="GH92_a_mannosidase_put"/>
</dbReference>
<dbReference type="GO" id="GO:0005975">
    <property type="term" value="P:carbohydrate metabolic process"/>
    <property type="evidence" value="ECO:0007669"/>
    <property type="project" value="InterPro"/>
</dbReference>
<dbReference type="PANTHER" id="PTHR12143">
    <property type="entry name" value="PEPTIDE N-GLYCANASE PNGASE -RELATED"/>
    <property type="match status" value="1"/>
</dbReference>
<dbReference type="GO" id="GO:0000224">
    <property type="term" value="F:peptide-N4-(N-acetyl-beta-glucosaminyl)asparagine amidase activity"/>
    <property type="evidence" value="ECO:0007669"/>
    <property type="project" value="TreeGrafter"/>
</dbReference>
<evidence type="ECO:0000259" key="5">
    <source>
        <dbReference type="Pfam" id="PF07971"/>
    </source>
</evidence>
<evidence type="ECO:0000256" key="2">
    <source>
        <dbReference type="ARBA" id="ARBA00011245"/>
    </source>
</evidence>
<dbReference type="GO" id="GO:0005829">
    <property type="term" value="C:cytosol"/>
    <property type="evidence" value="ECO:0007669"/>
    <property type="project" value="TreeGrafter"/>
</dbReference>
<dbReference type="SUPFAM" id="SSF48208">
    <property type="entry name" value="Six-hairpin glycosidases"/>
    <property type="match status" value="1"/>
</dbReference>
<dbReference type="AlphaFoldDB" id="A0A5M8NX77"/>
<comment type="cofactor">
    <cofactor evidence="1">
        <name>Ca(2+)</name>
        <dbReference type="ChEBI" id="CHEBI:29108"/>
    </cofactor>
</comment>
<dbReference type="GO" id="GO:0006516">
    <property type="term" value="P:glycoprotein catabolic process"/>
    <property type="evidence" value="ECO:0007669"/>
    <property type="project" value="TreeGrafter"/>
</dbReference>
<name>A0A5M8NX77_9BACT</name>
<comment type="subunit">
    <text evidence="2">Monomer.</text>
</comment>
<dbReference type="Gene3D" id="1.20.1050.60">
    <property type="entry name" value="alpha-1,2-mannosidase"/>
    <property type="match status" value="1"/>
</dbReference>
<reference evidence="6 7" key="1">
    <citation type="submission" date="2019-03" db="EMBL/GenBank/DDBJ databases">
        <title>Single cell metagenomics reveals metabolic interactions within the superorganism composed of flagellate Streblomastix strix and complex community of Bacteroidetes bacteria on its surface.</title>
        <authorList>
            <person name="Treitli S.C."/>
            <person name="Kolisko M."/>
            <person name="Husnik F."/>
            <person name="Keeling P."/>
            <person name="Hampl V."/>
        </authorList>
    </citation>
    <scope>NUCLEOTIDE SEQUENCE [LARGE SCALE GENOMIC DNA]</scope>
    <source>
        <strain evidence="6">St1</strain>
    </source>
</reference>
<accession>A0A5M8NX77</accession>
<dbReference type="EMBL" id="SNRX01000162">
    <property type="protein sequence ID" value="KAA6300024.1"/>
    <property type="molecule type" value="Genomic_DNA"/>
</dbReference>
<feature type="region of interest" description="Disordered" evidence="4">
    <location>
        <begin position="539"/>
        <end position="562"/>
    </location>
</feature>
<dbReference type="Gene3D" id="3.30.2080.10">
    <property type="entry name" value="GH92 mannosidase domain"/>
    <property type="match status" value="1"/>
</dbReference>
<evidence type="ECO:0000313" key="7">
    <source>
        <dbReference type="Proteomes" id="UP000324575"/>
    </source>
</evidence>
<keyword evidence="3" id="KW-0106">Calcium</keyword>
<dbReference type="InterPro" id="IPR050883">
    <property type="entry name" value="PNGase"/>
</dbReference>
<dbReference type="InterPro" id="IPR014718">
    <property type="entry name" value="GH-type_carb-bd"/>
</dbReference>
<proteinExistence type="predicted"/>
<protein>
    <recommendedName>
        <fullName evidence="5">Glycosyl hydrolase family 92 domain-containing protein</fullName>
    </recommendedName>
</protein>
<dbReference type="PANTHER" id="PTHR12143:SF43">
    <property type="entry name" value="PUTATIVE-RELATED"/>
    <property type="match status" value="1"/>
</dbReference>
<dbReference type="Pfam" id="PF07971">
    <property type="entry name" value="Glyco_hydro_92"/>
    <property type="match status" value="1"/>
</dbReference>
<dbReference type="InterPro" id="IPR012939">
    <property type="entry name" value="Glyco_hydro_92"/>
</dbReference>
<dbReference type="InterPro" id="IPR008928">
    <property type="entry name" value="6-hairpin_glycosidase_sf"/>
</dbReference>
<organism evidence="6 7">
    <name type="scientific">Candidatus Ordinivivax streblomastigis</name>
    <dbReference type="NCBI Taxonomy" id="2540710"/>
    <lineage>
        <taxon>Bacteria</taxon>
        <taxon>Pseudomonadati</taxon>
        <taxon>Bacteroidota</taxon>
        <taxon>Bacteroidia</taxon>
        <taxon>Bacteroidales</taxon>
        <taxon>Candidatus Ordinivivax</taxon>
    </lineage>
</organism>
<dbReference type="NCBIfam" id="TIGR01180">
    <property type="entry name" value="aman2_put"/>
    <property type="match status" value="1"/>
</dbReference>
<evidence type="ECO:0000313" key="6">
    <source>
        <dbReference type="EMBL" id="KAA6300024.1"/>
    </source>
</evidence>
<sequence length="562" mass="64450">MTAYFYAETNVDIIRSQYKNQGNKTALLLCTGQGEQTVSFRYGVSYISVEQAKQNLSKEIPDWDFESVKANARKTWENALSLIQVEGGSTGQKRAFYTALYRCYERMVDINEYGRYFSSYDHAVHASDKPFYVDNWLWDTHIALEPLHIILHPERVVDEINSYIQMYRQSGYIPSFALVTGDRPAMTGNFAAVWMADAWFKGLRNFDLKTAYEGLKKNSLDATLLPWLNGPKTSLDDFYNTHGYMPGLPPGERETVLEVDTVWEKRQSVSVTTANSYSDWCIAQFAAELDCRQDRELFLKRAVNYKKVYRADKGFMWPKDKNGNWIEPFDPRLAGQEYFTENNAYTYNWDVKYDLNGLFDLMGGREKAEEKLDQLFREDLGLPKWQFWFIQPDASGLMGQFVMGNEPAFHIPYIYNYLGSPWKTQKRIRMLLDAFFTDNLFGMPGDEDGGGISAFVVFSMMGFFPVTPGIPIYNIGSPVFEKITVKLPNGKAFTLSAKNSSTTHKYIQSATLNGKPLNHPWFTHEELMQGGSLELIMSDHPNKQWGNKPEDAPPSSLDFTNK</sequence>
<evidence type="ECO:0000256" key="4">
    <source>
        <dbReference type="SAM" id="MobiDB-lite"/>
    </source>
</evidence>
<evidence type="ECO:0000256" key="1">
    <source>
        <dbReference type="ARBA" id="ARBA00001913"/>
    </source>
</evidence>
<dbReference type="Proteomes" id="UP000324575">
    <property type="component" value="Unassembled WGS sequence"/>
</dbReference>
<feature type="domain" description="Glycosyl hydrolase family 92" evidence="5">
    <location>
        <begin position="51"/>
        <end position="538"/>
    </location>
</feature>
<comment type="caution">
    <text evidence="6">The sequence shown here is derived from an EMBL/GenBank/DDBJ whole genome shotgun (WGS) entry which is preliminary data.</text>
</comment>
<dbReference type="GO" id="GO:0030246">
    <property type="term" value="F:carbohydrate binding"/>
    <property type="evidence" value="ECO:0007669"/>
    <property type="project" value="InterPro"/>
</dbReference>
<evidence type="ECO:0000256" key="3">
    <source>
        <dbReference type="ARBA" id="ARBA00022837"/>
    </source>
</evidence>